<dbReference type="Gene3D" id="3.30.160.190">
    <property type="entry name" value="atu1810 like domain"/>
    <property type="match status" value="1"/>
</dbReference>
<dbReference type="PANTHER" id="PTHR12219:SF8">
    <property type="entry name" value="NADH DEHYDROGENASE [UBIQUINONE] IRON-SULFUR PROTEIN 4, MITOCHONDRIAL"/>
    <property type="match status" value="1"/>
</dbReference>
<dbReference type="AlphaFoldDB" id="A0A3R7NZK2"/>
<dbReference type="EMBL" id="PXNQ02000001">
    <property type="protein sequence ID" value="RNF36256.1"/>
    <property type="molecule type" value="Genomic_DNA"/>
</dbReference>
<accession>A0A3R7NZK2</accession>
<evidence type="ECO:0000256" key="3">
    <source>
        <dbReference type="ARBA" id="ARBA00022660"/>
    </source>
</evidence>
<dbReference type="InterPro" id="IPR006885">
    <property type="entry name" value="NADH_UbQ_FeS_4_mit-like"/>
</dbReference>
<feature type="compositionally biased region" description="Basic and acidic residues" evidence="7">
    <location>
        <begin position="94"/>
        <end position="103"/>
    </location>
</feature>
<reference evidence="8" key="1">
    <citation type="submission" date="2018-05" db="EMBL/GenBank/DDBJ databases">
        <title>Reclassification of Methylarcula marina and Methylarcula terricola as Paracoccus methylarcula sp.nov., comb.nov. and Paracoccus terricola comb.nov.</title>
        <authorList>
            <person name="Shmareva M.N."/>
            <person name="Doronina N.V."/>
            <person name="Vasilenko O.V."/>
            <person name="Tarlachkov S.V."/>
            <person name="Trotsenko Y.A."/>
        </authorList>
    </citation>
    <scope>NUCLEOTIDE SEQUENCE [LARGE SCALE GENOMIC DNA]</scope>
    <source>
        <strain evidence="8">VKM B-2159</strain>
    </source>
</reference>
<dbReference type="Proteomes" id="UP000238137">
    <property type="component" value="Unassembled WGS sequence"/>
</dbReference>
<evidence type="ECO:0000256" key="4">
    <source>
        <dbReference type="ARBA" id="ARBA00022946"/>
    </source>
</evidence>
<dbReference type="InterPro" id="IPR038532">
    <property type="entry name" value="NDUFS4-like_sf"/>
</dbReference>
<evidence type="ECO:0000256" key="1">
    <source>
        <dbReference type="ARBA" id="ARBA00004370"/>
    </source>
</evidence>
<keyword evidence="5" id="KW-0249">Electron transport</keyword>
<evidence type="ECO:0000256" key="2">
    <source>
        <dbReference type="ARBA" id="ARBA00022448"/>
    </source>
</evidence>
<comment type="caution">
    <text evidence="8">The sequence shown here is derived from an EMBL/GenBank/DDBJ whole genome shotgun (WGS) entry which is preliminary data.</text>
</comment>
<proteinExistence type="predicted"/>
<organism evidence="8 9">
    <name type="scientific">Paracoccus methylarcula</name>
    <dbReference type="NCBI Taxonomy" id="72022"/>
    <lineage>
        <taxon>Bacteria</taxon>
        <taxon>Pseudomonadati</taxon>
        <taxon>Pseudomonadota</taxon>
        <taxon>Alphaproteobacteria</taxon>
        <taxon>Rhodobacterales</taxon>
        <taxon>Paracoccaceae</taxon>
        <taxon>Paracoccus</taxon>
    </lineage>
</organism>
<evidence type="ECO:0000313" key="9">
    <source>
        <dbReference type="Proteomes" id="UP000238137"/>
    </source>
</evidence>
<comment type="subcellular location">
    <subcellularLocation>
        <location evidence="1">Membrane</location>
    </subcellularLocation>
</comment>
<evidence type="ECO:0000256" key="7">
    <source>
        <dbReference type="SAM" id="MobiDB-lite"/>
    </source>
</evidence>
<sequence length="103" mass="12091">MRIRIYQPARNAMQSGTARMKGWVLEFPPADPREIDPLMGWTSSDDTQSQVRLRFETRKQAEDYAKERGLDYIVQEPHKRGVNVRPRGYGENFATDRRAPWTH</sequence>
<keyword evidence="4" id="KW-0809">Transit peptide</keyword>
<evidence type="ECO:0000256" key="6">
    <source>
        <dbReference type="ARBA" id="ARBA00023136"/>
    </source>
</evidence>
<evidence type="ECO:0000256" key="5">
    <source>
        <dbReference type="ARBA" id="ARBA00022982"/>
    </source>
</evidence>
<dbReference type="GO" id="GO:0022900">
    <property type="term" value="P:electron transport chain"/>
    <property type="evidence" value="ECO:0007669"/>
    <property type="project" value="InterPro"/>
</dbReference>
<dbReference type="RefSeq" id="WP_106689878.1">
    <property type="nucleotide sequence ID" value="NZ_PXNQ02000001.1"/>
</dbReference>
<dbReference type="GO" id="GO:0016020">
    <property type="term" value="C:membrane"/>
    <property type="evidence" value="ECO:0007669"/>
    <property type="project" value="UniProtKB-SubCell"/>
</dbReference>
<keyword evidence="6" id="KW-0472">Membrane</keyword>
<protein>
    <submittedName>
        <fullName evidence="8">ETC complex I subunit</fullName>
    </submittedName>
</protein>
<keyword evidence="9" id="KW-1185">Reference proteome</keyword>
<dbReference type="Pfam" id="PF04800">
    <property type="entry name" value="NDUS4"/>
    <property type="match status" value="1"/>
</dbReference>
<evidence type="ECO:0000313" key="8">
    <source>
        <dbReference type="EMBL" id="RNF36256.1"/>
    </source>
</evidence>
<feature type="region of interest" description="Disordered" evidence="7">
    <location>
        <begin position="83"/>
        <end position="103"/>
    </location>
</feature>
<dbReference type="OrthoDB" id="9799572at2"/>
<dbReference type="PANTHER" id="PTHR12219">
    <property type="entry name" value="NADH-UBIQUINONE OXIDOREDUCTASE"/>
    <property type="match status" value="1"/>
</dbReference>
<name>A0A3R7NZK2_9RHOB</name>
<keyword evidence="2" id="KW-0813">Transport</keyword>
<gene>
    <name evidence="8" type="ORF">A7A09_002420</name>
</gene>
<keyword evidence="3" id="KW-0679">Respiratory chain</keyword>